<keyword evidence="4" id="KW-0812">Transmembrane</keyword>
<dbReference type="SUPFAM" id="SSF53448">
    <property type="entry name" value="Nucleotide-diphospho-sugar transferases"/>
    <property type="match status" value="1"/>
</dbReference>
<evidence type="ECO:0000256" key="3">
    <source>
        <dbReference type="ARBA" id="ARBA00022679"/>
    </source>
</evidence>
<dbReference type="Pfam" id="PF13641">
    <property type="entry name" value="Glyco_tranf_2_3"/>
    <property type="match status" value="1"/>
</dbReference>
<proteinExistence type="inferred from homology"/>
<gene>
    <name evidence="5" type="ORF">UY01_C0004G0016</name>
</gene>
<evidence type="ECO:0000313" key="6">
    <source>
        <dbReference type="Proteomes" id="UP000034879"/>
    </source>
</evidence>
<dbReference type="InterPro" id="IPR029044">
    <property type="entry name" value="Nucleotide-diphossugar_trans"/>
</dbReference>
<reference evidence="5 6" key="1">
    <citation type="journal article" date="2015" name="Nature">
        <title>rRNA introns, odd ribosomes, and small enigmatic genomes across a large radiation of phyla.</title>
        <authorList>
            <person name="Brown C.T."/>
            <person name="Hug L.A."/>
            <person name="Thomas B.C."/>
            <person name="Sharon I."/>
            <person name="Castelle C.J."/>
            <person name="Singh A."/>
            <person name="Wilkins M.J."/>
            <person name="Williams K.H."/>
            <person name="Banfield J.F."/>
        </authorList>
    </citation>
    <scope>NUCLEOTIDE SEQUENCE [LARGE SCALE GENOMIC DNA]</scope>
</reference>
<sequence>MLYLKRAMTQIGDIIFNICIFASVYIQVFLLVTFLENKHKFVIRKEGLQLATYPLVTIIIPCWNEEETVARTVASVLGLNYPQNKIKLVIVDDGSTDNTWNEILKFKDRENIKVLCKENGGKYTALNLGLRHVDTEFVGCLDADSVAHPEALVRLMSYFERDPLLMSVAPSVLTIRTKNMVQKAQRPEYYLAAFVKKMLGFLGAVHVVPGPLTIFKKEVFDKLGPYRRGHNTEDLEITYRMQKNNFKIEQCHDAYVYTNTPSTLKKLYKQRIRWIYGSINNLIDYRGLLFKRRHGNFSFFTLPSIIVAILSVSYLFGMIVYNAGDYLYSKFMQIKITGIYFSASPHFFDPFFLNMKAVFFLMLLFYFFNLFSMIVGRKMVEGKWYLSVDMLYFFALFGVFTPVWFIKAIFDTVVSRNPSWR</sequence>
<dbReference type="Gene3D" id="3.90.550.10">
    <property type="entry name" value="Spore Coat Polysaccharide Biosynthesis Protein SpsA, Chain A"/>
    <property type="match status" value="1"/>
</dbReference>
<keyword evidence="4" id="KW-0472">Membrane</keyword>
<comment type="caution">
    <text evidence="5">The sequence shown here is derived from an EMBL/GenBank/DDBJ whole genome shotgun (WGS) entry which is preliminary data.</text>
</comment>
<comment type="similarity">
    <text evidence="1">Belongs to the glycosyltransferase 2 family.</text>
</comment>
<dbReference type="GO" id="GO:0016757">
    <property type="term" value="F:glycosyltransferase activity"/>
    <property type="evidence" value="ECO:0007669"/>
    <property type="project" value="UniProtKB-KW"/>
</dbReference>
<evidence type="ECO:0000256" key="2">
    <source>
        <dbReference type="ARBA" id="ARBA00022676"/>
    </source>
</evidence>
<feature type="transmembrane region" description="Helical" evidence="4">
    <location>
        <begin position="299"/>
        <end position="321"/>
    </location>
</feature>
<dbReference type="CDD" id="cd06423">
    <property type="entry name" value="CESA_like"/>
    <property type="match status" value="1"/>
</dbReference>
<name>A0A0G1T204_9BACT</name>
<evidence type="ECO:0000313" key="5">
    <source>
        <dbReference type="EMBL" id="KKU75789.1"/>
    </source>
</evidence>
<dbReference type="PANTHER" id="PTHR43630">
    <property type="entry name" value="POLY-BETA-1,6-N-ACETYL-D-GLUCOSAMINE SYNTHASE"/>
    <property type="match status" value="1"/>
</dbReference>
<protein>
    <submittedName>
        <fullName evidence="5">Glycosyltransferase involved in cell wall biogenesis</fullName>
    </submittedName>
</protein>
<keyword evidence="2" id="KW-0328">Glycosyltransferase</keyword>
<accession>A0A0G1T204</accession>
<dbReference type="Proteomes" id="UP000034879">
    <property type="component" value="Unassembled WGS sequence"/>
</dbReference>
<feature type="transmembrane region" description="Helical" evidence="4">
    <location>
        <begin position="351"/>
        <end position="371"/>
    </location>
</feature>
<organism evidence="5 6">
    <name type="scientific">Candidatus Nomurabacteria bacterium GW2011_GWB1_47_6</name>
    <dbReference type="NCBI Taxonomy" id="1618749"/>
    <lineage>
        <taxon>Bacteria</taxon>
        <taxon>Candidatus Nomuraibacteriota</taxon>
    </lineage>
</organism>
<keyword evidence="4" id="KW-1133">Transmembrane helix</keyword>
<keyword evidence="3 5" id="KW-0808">Transferase</keyword>
<evidence type="ECO:0000256" key="4">
    <source>
        <dbReference type="SAM" id="Phobius"/>
    </source>
</evidence>
<dbReference type="EMBL" id="LCOJ01000004">
    <property type="protein sequence ID" value="KKU75789.1"/>
    <property type="molecule type" value="Genomic_DNA"/>
</dbReference>
<dbReference type="AlphaFoldDB" id="A0A0G1T204"/>
<feature type="transmembrane region" description="Helical" evidence="4">
    <location>
        <begin position="391"/>
        <end position="410"/>
    </location>
</feature>
<dbReference type="PANTHER" id="PTHR43630:SF1">
    <property type="entry name" value="POLY-BETA-1,6-N-ACETYL-D-GLUCOSAMINE SYNTHASE"/>
    <property type="match status" value="1"/>
</dbReference>
<feature type="transmembrane region" description="Helical" evidence="4">
    <location>
        <begin position="14"/>
        <end position="35"/>
    </location>
</feature>
<evidence type="ECO:0000256" key="1">
    <source>
        <dbReference type="ARBA" id="ARBA00006739"/>
    </source>
</evidence>